<dbReference type="InterPro" id="IPR013216">
    <property type="entry name" value="Methyltransf_11"/>
</dbReference>
<organism evidence="2 3">
    <name type="scientific">Williamsia limnetica</name>
    <dbReference type="NCBI Taxonomy" id="882452"/>
    <lineage>
        <taxon>Bacteria</taxon>
        <taxon>Bacillati</taxon>
        <taxon>Actinomycetota</taxon>
        <taxon>Actinomycetes</taxon>
        <taxon>Mycobacteriales</taxon>
        <taxon>Nocardiaceae</taxon>
        <taxon>Williamsia</taxon>
    </lineage>
</organism>
<dbReference type="Pfam" id="PF08241">
    <property type="entry name" value="Methyltransf_11"/>
    <property type="match status" value="1"/>
</dbReference>
<feature type="domain" description="Methyltransferase type 11" evidence="1">
    <location>
        <begin position="20"/>
        <end position="122"/>
    </location>
</feature>
<keyword evidence="2" id="KW-0808">Transferase</keyword>
<reference evidence="2 3" key="1">
    <citation type="submission" date="2018-06" db="EMBL/GenBank/DDBJ databases">
        <title>Genomic Encyclopedia of Type Strains, Phase IV (KMG-IV): sequencing the most valuable type-strain genomes for metagenomic binning, comparative biology and taxonomic classification.</title>
        <authorList>
            <person name="Goeker M."/>
        </authorList>
    </citation>
    <scope>NUCLEOTIDE SEQUENCE [LARGE SCALE GENOMIC DNA]</scope>
    <source>
        <strain evidence="2 3">DSM 45521</strain>
    </source>
</reference>
<dbReference type="AlphaFoldDB" id="A0A318RLY6"/>
<comment type="caution">
    <text evidence="2">The sequence shown here is derived from an EMBL/GenBank/DDBJ whole genome shotgun (WGS) entry which is preliminary data.</text>
</comment>
<keyword evidence="3" id="KW-1185">Reference proteome</keyword>
<evidence type="ECO:0000313" key="2">
    <source>
        <dbReference type="EMBL" id="PYE16555.1"/>
    </source>
</evidence>
<sequence length="189" mass="20444">MFRTFAKALGVAPNPKLMIEWGCGGGANAVAFAPHVGRLLVADVSAPSVAETIRQVAAVCSTPVGGIEVDIASPATAAAGLEDQCDLFLCVYVLELVPSQQDAMEIIEIAERLLVSGGVALIQVKYHTTSRWTRGRRRNYHRNLANMTTFGIDEFWTAATERGLTAKLVTLVPENALDRRYAYLALQKP</sequence>
<evidence type="ECO:0000259" key="1">
    <source>
        <dbReference type="Pfam" id="PF08241"/>
    </source>
</evidence>
<dbReference type="GO" id="GO:0032259">
    <property type="term" value="P:methylation"/>
    <property type="evidence" value="ECO:0007669"/>
    <property type="project" value="UniProtKB-KW"/>
</dbReference>
<dbReference type="SUPFAM" id="SSF53335">
    <property type="entry name" value="S-adenosyl-L-methionine-dependent methyltransferases"/>
    <property type="match status" value="1"/>
</dbReference>
<proteinExistence type="predicted"/>
<name>A0A318RLY6_WILLI</name>
<dbReference type="Gene3D" id="3.40.50.150">
    <property type="entry name" value="Vaccinia Virus protein VP39"/>
    <property type="match status" value="1"/>
</dbReference>
<evidence type="ECO:0000313" key="3">
    <source>
        <dbReference type="Proteomes" id="UP000247591"/>
    </source>
</evidence>
<dbReference type="CDD" id="cd02440">
    <property type="entry name" value="AdoMet_MTases"/>
    <property type="match status" value="1"/>
</dbReference>
<dbReference type="EMBL" id="QJSP01000008">
    <property type="protein sequence ID" value="PYE16555.1"/>
    <property type="molecule type" value="Genomic_DNA"/>
</dbReference>
<keyword evidence="2" id="KW-0489">Methyltransferase</keyword>
<dbReference type="Proteomes" id="UP000247591">
    <property type="component" value="Unassembled WGS sequence"/>
</dbReference>
<gene>
    <name evidence="2" type="ORF">DFR67_108309</name>
</gene>
<accession>A0A318RLY6</accession>
<dbReference type="InterPro" id="IPR029063">
    <property type="entry name" value="SAM-dependent_MTases_sf"/>
</dbReference>
<dbReference type="GO" id="GO:0008757">
    <property type="term" value="F:S-adenosylmethionine-dependent methyltransferase activity"/>
    <property type="evidence" value="ECO:0007669"/>
    <property type="project" value="InterPro"/>
</dbReference>
<protein>
    <submittedName>
        <fullName evidence="2">Methyltransferase family protein</fullName>
    </submittedName>
</protein>